<evidence type="ECO:0000313" key="16">
    <source>
        <dbReference type="RefSeq" id="XP_033576626.1"/>
    </source>
</evidence>
<gene>
    <name evidence="14 16" type="ORF">BDZ99DRAFT_509154</name>
</gene>
<dbReference type="EMBL" id="MU003701">
    <property type="protein sequence ID" value="KAF2809662.1"/>
    <property type="molecule type" value="Genomic_DNA"/>
</dbReference>
<reference evidence="16" key="2">
    <citation type="submission" date="2020-04" db="EMBL/GenBank/DDBJ databases">
        <authorList>
            <consortium name="NCBI Genome Project"/>
        </authorList>
    </citation>
    <scope>NUCLEOTIDE SEQUENCE</scope>
    <source>
        <strain evidence="16">CBS 304.34</strain>
    </source>
</reference>
<keyword evidence="5 13" id="KW-0812">Transmembrane</keyword>
<evidence type="ECO:0000256" key="7">
    <source>
        <dbReference type="ARBA" id="ARBA00022927"/>
    </source>
</evidence>
<accession>A0A6A6YLA6</accession>
<proteinExistence type="inferred from homology"/>
<name>A0A6A6YLA6_9PEZI</name>
<comment type="similarity">
    <text evidence="3">Belongs to the NDC1 family.</text>
</comment>
<keyword evidence="10" id="KW-0906">Nuclear pore complex</keyword>
<evidence type="ECO:0000256" key="1">
    <source>
        <dbReference type="ARBA" id="ARBA00004232"/>
    </source>
</evidence>
<sequence>MAPTKPRYRDFLTPALHRRFTSASLYTLGTCYSIAVWMGQGSFVWKWLPVGPAGIRTLLLFISALAIYILRVSQMHIGERTTTVPYETLTKYLFRWHTLQTLAFYIFSAWWFSEVFIYSQPTESKLGWIDAGKYHERIRLNERPIYLRFLFLCLAVAQSSIHLFADYDRIAFPVLKVRKGPSGQNTSPVVPAATQLKSGWIVSLNVTVMTTVVTLFGGSFLYFVFLRLTLWDWYFSVARHLFNLGRTGKPGGVNFPTIWWSFVTQGFFLVNLWRFTNRAFDAYVGQEPLKNGKPITDDSKDPNGSLLSGLKAKKEVPRNVAFWELVLITTRFDNRRKTIYQELGRDNKEDSTWSKIRNVCLAEIKGIGERIEAVQSPKADPDTVAAPPVVDLVPRISQPLKEDQIVTRTPPKGTRGSLEKIASDLVKTKSPRPGSSPRAVKLLDFGSSLMAKSGMTPSNHPAVKERASDLVNNFIHSPAGIPFRHSFIRTVTVVVAGTPFSHAGPIADAATALAGLVACSLKEDTYGRVQKDVPDIIRAFVAAIKQIDAFVTSLNVHWTDIDYVGMSVAQKKDLVMGKIDYEKKDAPEVKEVVEALRDGLEKILLAWVEFLDTCGLTKAEVREAKLLAGGERGR</sequence>
<evidence type="ECO:0008006" key="17">
    <source>
        <dbReference type="Google" id="ProtNLM"/>
    </source>
</evidence>
<feature type="transmembrane region" description="Helical" evidence="13">
    <location>
        <begin position="200"/>
        <end position="225"/>
    </location>
</feature>
<keyword evidence="8 13" id="KW-1133">Transmembrane helix</keyword>
<evidence type="ECO:0000256" key="10">
    <source>
        <dbReference type="ARBA" id="ARBA00023132"/>
    </source>
</evidence>
<dbReference type="GO" id="GO:0015031">
    <property type="term" value="P:protein transport"/>
    <property type="evidence" value="ECO:0007669"/>
    <property type="project" value="UniProtKB-KW"/>
</dbReference>
<dbReference type="OrthoDB" id="67850at2759"/>
<evidence type="ECO:0000256" key="9">
    <source>
        <dbReference type="ARBA" id="ARBA00023010"/>
    </source>
</evidence>
<keyword evidence="11 13" id="KW-0472">Membrane</keyword>
<dbReference type="GO" id="GO:0006999">
    <property type="term" value="P:nuclear pore organization"/>
    <property type="evidence" value="ECO:0007669"/>
    <property type="project" value="TreeGrafter"/>
</dbReference>
<reference evidence="16" key="3">
    <citation type="submission" date="2025-04" db="UniProtKB">
        <authorList>
            <consortium name="RefSeq"/>
        </authorList>
    </citation>
    <scope>IDENTIFICATION</scope>
    <source>
        <strain evidence="16">CBS 304.34</strain>
    </source>
</reference>
<keyword evidence="7" id="KW-0653">Protein transport</keyword>
<dbReference type="InterPro" id="IPR019049">
    <property type="entry name" value="Nucleoporin_prot_Ndc1/Nup"/>
</dbReference>
<dbReference type="PANTHER" id="PTHR13269">
    <property type="entry name" value="NUCLEOPORIN NDC1"/>
    <property type="match status" value="1"/>
</dbReference>
<evidence type="ECO:0000256" key="6">
    <source>
        <dbReference type="ARBA" id="ARBA00022816"/>
    </source>
</evidence>
<evidence type="ECO:0000256" key="12">
    <source>
        <dbReference type="ARBA" id="ARBA00023242"/>
    </source>
</evidence>
<keyword evidence="9" id="KW-0811">Translocation</keyword>
<dbReference type="PANTHER" id="PTHR13269:SF6">
    <property type="entry name" value="NUCLEOPORIN NDC1"/>
    <property type="match status" value="1"/>
</dbReference>
<evidence type="ECO:0000313" key="14">
    <source>
        <dbReference type="EMBL" id="KAF2809662.1"/>
    </source>
</evidence>
<dbReference type="AlphaFoldDB" id="A0A6A6YLA6"/>
<dbReference type="Proteomes" id="UP000504636">
    <property type="component" value="Unplaced"/>
</dbReference>
<keyword evidence="15" id="KW-1185">Reference proteome</keyword>
<comment type="subcellular location">
    <subcellularLocation>
        <location evidence="1">Nucleus membrane</location>
        <topology evidence="1">Multi-pass membrane protein</topology>
    </subcellularLocation>
    <subcellularLocation>
        <location evidence="2">Nucleus</location>
        <location evidence="2">Nuclear pore complex</location>
    </subcellularLocation>
</comment>
<organism evidence="14">
    <name type="scientific">Mytilinidion resinicola</name>
    <dbReference type="NCBI Taxonomy" id="574789"/>
    <lineage>
        <taxon>Eukaryota</taxon>
        <taxon>Fungi</taxon>
        <taxon>Dikarya</taxon>
        <taxon>Ascomycota</taxon>
        <taxon>Pezizomycotina</taxon>
        <taxon>Dothideomycetes</taxon>
        <taxon>Pleosporomycetidae</taxon>
        <taxon>Mytilinidiales</taxon>
        <taxon>Mytilinidiaceae</taxon>
        <taxon>Mytilinidion</taxon>
    </lineage>
</organism>
<dbReference type="GO" id="GO:0005816">
    <property type="term" value="C:spindle pole body"/>
    <property type="evidence" value="ECO:0007669"/>
    <property type="project" value="TreeGrafter"/>
</dbReference>
<dbReference type="GO" id="GO:0070762">
    <property type="term" value="C:nuclear pore transmembrane ring"/>
    <property type="evidence" value="ECO:0007669"/>
    <property type="project" value="TreeGrafter"/>
</dbReference>
<evidence type="ECO:0000256" key="13">
    <source>
        <dbReference type="SAM" id="Phobius"/>
    </source>
</evidence>
<dbReference type="GO" id="GO:0031965">
    <property type="term" value="C:nuclear membrane"/>
    <property type="evidence" value="ECO:0007669"/>
    <property type="project" value="UniProtKB-SubCell"/>
</dbReference>
<feature type="transmembrane region" description="Helical" evidence="13">
    <location>
        <begin position="50"/>
        <end position="70"/>
    </location>
</feature>
<evidence type="ECO:0000256" key="8">
    <source>
        <dbReference type="ARBA" id="ARBA00022989"/>
    </source>
</evidence>
<keyword evidence="6" id="KW-0509">mRNA transport</keyword>
<keyword evidence="12" id="KW-0539">Nucleus</keyword>
<dbReference type="Pfam" id="PF09531">
    <property type="entry name" value="Ndc1_Nup"/>
    <property type="match status" value="1"/>
</dbReference>
<protein>
    <recommendedName>
        <fullName evidence="17">Nuclear envelope protein</fullName>
    </recommendedName>
</protein>
<evidence type="ECO:0000256" key="5">
    <source>
        <dbReference type="ARBA" id="ARBA00022692"/>
    </source>
</evidence>
<dbReference type="GeneID" id="54465275"/>
<evidence type="ECO:0000256" key="2">
    <source>
        <dbReference type="ARBA" id="ARBA00004567"/>
    </source>
</evidence>
<evidence type="ECO:0000313" key="15">
    <source>
        <dbReference type="Proteomes" id="UP000504636"/>
    </source>
</evidence>
<dbReference type="GO" id="GO:0051028">
    <property type="term" value="P:mRNA transport"/>
    <property type="evidence" value="ECO:0007669"/>
    <property type="project" value="UniProtKB-KW"/>
</dbReference>
<evidence type="ECO:0000256" key="11">
    <source>
        <dbReference type="ARBA" id="ARBA00023136"/>
    </source>
</evidence>
<dbReference type="GO" id="GO:0106166">
    <property type="term" value="F:spindle pole body-nuclear membrane anchor activity"/>
    <property type="evidence" value="ECO:0007669"/>
    <property type="project" value="TreeGrafter"/>
</dbReference>
<keyword evidence="4" id="KW-0813">Transport</keyword>
<evidence type="ECO:0000256" key="3">
    <source>
        <dbReference type="ARBA" id="ARBA00005760"/>
    </source>
</evidence>
<evidence type="ECO:0000256" key="4">
    <source>
        <dbReference type="ARBA" id="ARBA00022448"/>
    </source>
</evidence>
<dbReference type="RefSeq" id="XP_033576626.1">
    <property type="nucleotide sequence ID" value="XM_033724382.1"/>
</dbReference>
<feature type="transmembrane region" description="Helical" evidence="13">
    <location>
        <begin position="20"/>
        <end position="38"/>
    </location>
</feature>
<reference evidence="14 16" key="1">
    <citation type="journal article" date="2020" name="Stud. Mycol.">
        <title>101 Dothideomycetes genomes: a test case for predicting lifestyles and emergence of pathogens.</title>
        <authorList>
            <person name="Haridas S."/>
            <person name="Albert R."/>
            <person name="Binder M."/>
            <person name="Bloem J."/>
            <person name="Labutti K."/>
            <person name="Salamov A."/>
            <person name="Andreopoulos B."/>
            <person name="Baker S."/>
            <person name="Barry K."/>
            <person name="Bills G."/>
            <person name="Bluhm B."/>
            <person name="Cannon C."/>
            <person name="Castanera R."/>
            <person name="Culley D."/>
            <person name="Daum C."/>
            <person name="Ezra D."/>
            <person name="Gonzalez J."/>
            <person name="Henrissat B."/>
            <person name="Kuo A."/>
            <person name="Liang C."/>
            <person name="Lipzen A."/>
            <person name="Lutzoni F."/>
            <person name="Magnuson J."/>
            <person name="Mondo S."/>
            <person name="Nolan M."/>
            <person name="Ohm R."/>
            <person name="Pangilinan J."/>
            <person name="Park H.-J."/>
            <person name="Ramirez L."/>
            <person name="Alfaro M."/>
            <person name="Sun H."/>
            <person name="Tritt A."/>
            <person name="Yoshinaga Y."/>
            <person name="Zwiers L.-H."/>
            <person name="Turgeon B."/>
            <person name="Goodwin S."/>
            <person name="Spatafora J."/>
            <person name="Crous P."/>
            <person name="Grigoriev I."/>
        </authorList>
    </citation>
    <scope>NUCLEOTIDE SEQUENCE</scope>
    <source>
        <strain evidence="14 16">CBS 304.34</strain>
    </source>
</reference>
<dbReference type="GO" id="GO:0070631">
    <property type="term" value="P:spindle pole body localization"/>
    <property type="evidence" value="ECO:0007669"/>
    <property type="project" value="TreeGrafter"/>
</dbReference>